<dbReference type="PANTHER" id="PTHR22731">
    <property type="entry name" value="RIBONUCLEASES P/MRP PROTEIN SUBUNIT POP1"/>
    <property type="match status" value="1"/>
</dbReference>
<evidence type="ECO:0000313" key="8">
    <source>
        <dbReference type="EMBL" id="OAL33334.1"/>
    </source>
</evidence>
<feature type="region of interest" description="Disordered" evidence="4">
    <location>
        <begin position="900"/>
        <end position="1026"/>
    </location>
</feature>
<feature type="compositionally biased region" description="Basic and acidic residues" evidence="4">
    <location>
        <begin position="1102"/>
        <end position="1113"/>
    </location>
</feature>
<evidence type="ECO:0000256" key="1">
    <source>
        <dbReference type="ARBA" id="ARBA00004123"/>
    </source>
</evidence>
<dbReference type="InterPro" id="IPR012590">
    <property type="entry name" value="POPLD_dom"/>
</dbReference>
<dbReference type="Proteomes" id="UP000185904">
    <property type="component" value="Unassembled WGS sequence"/>
</dbReference>
<feature type="compositionally biased region" description="Basic residues" evidence="4">
    <location>
        <begin position="152"/>
        <end position="161"/>
    </location>
</feature>
<comment type="caution">
    <text evidence="8">The sequence shown here is derived from an EMBL/GenBank/DDBJ whole genome shotgun (WGS) entry which is preliminary data.</text>
</comment>
<dbReference type="InterPro" id="IPR055079">
    <property type="entry name" value="POP1_C"/>
</dbReference>
<dbReference type="GO" id="GO:0005655">
    <property type="term" value="C:nucleolar ribonuclease P complex"/>
    <property type="evidence" value="ECO:0007669"/>
    <property type="project" value="InterPro"/>
</dbReference>
<dbReference type="PANTHER" id="PTHR22731:SF3">
    <property type="entry name" value="RIBONUCLEASES P_MRP PROTEIN SUBUNIT POP1"/>
    <property type="match status" value="1"/>
</dbReference>
<organism evidence="8 9">
    <name type="scientific">Fonsecaea nubica</name>
    <dbReference type="NCBI Taxonomy" id="856822"/>
    <lineage>
        <taxon>Eukaryota</taxon>
        <taxon>Fungi</taxon>
        <taxon>Dikarya</taxon>
        <taxon>Ascomycota</taxon>
        <taxon>Pezizomycotina</taxon>
        <taxon>Eurotiomycetes</taxon>
        <taxon>Chaetothyriomycetidae</taxon>
        <taxon>Chaetothyriales</taxon>
        <taxon>Herpotrichiellaceae</taxon>
        <taxon>Fonsecaea</taxon>
    </lineage>
</organism>
<dbReference type="Pfam" id="PF22770">
    <property type="entry name" value="POP1_C"/>
    <property type="match status" value="1"/>
</dbReference>
<evidence type="ECO:0000259" key="7">
    <source>
        <dbReference type="Pfam" id="PF22770"/>
    </source>
</evidence>
<feature type="region of interest" description="Disordered" evidence="4">
    <location>
        <begin position="88"/>
        <end position="128"/>
    </location>
</feature>
<feature type="domain" description="POP1 C-terminal" evidence="7">
    <location>
        <begin position="966"/>
        <end position="1140"/>
    </location>
</feature>
<evidence type="ECO:0000313" key="9">
    <source>
        <dbReference type="Proteomes" id="UP000185904"/>
    </source>
</evidence>
<evidence type="ECO:0000259" key="5">
    <source>
        <dbReference type="Pfam" id="PF06978"/>
    </source>
</evidence>
<evidence type="ECO:0000259" key="6">
    <source>
        <dbReference type="Pfam" id="PF08170"/>
    </source>
</evidence>
<dbReference type="Pfam" id="PF06978">
    <property type="entry name" value="POP1_N"/>
    <property type="match status" value="1"/>
</dbReference>
<accession>A0A178CVP1</accession>
<gene>
    <name evidence="8" type="ORF">AYO20_07345</name>
</gene>
<feature type="compositionally biased region" description="Low complexity" evidence="4">
    <location>
        <begin position="706"/>
        <end position="715"/>
    </location>
</feature>
<feature type="compositionally biased region" description="Basic residues" evidence="4">
    <location>
        <begin position="90"/>
        <end position="111"/>
    </location>
</feature>
<feature type="region of interest" description="Disordered" evidence="4">
    <location>
        <begin position="1"/>
        <end position="36"/>
    </location>
</feature>
<evidence type="ECO:0000256" key="2">
    <source>
        <dbReference type="ARBA" id="ARBA00022694"/>
    </source>
</evidence>
<keyword evidence="3" id="KW-0539">Nucleus</keyword>
<feature type="region of interest" description="Disordered" evidence="4">
    <location>
        <begin position="152"/>
        <end position="174"/>
    </location>
</feature>
<feature type="region of interest" description="Disordered" evidence="4">
    <location>
        <begin position="691"/>
        <end position="759"/>
    </location>
</feature>
<reference evidence="8 9" key="1">
    <citation type="submission" date="2016-03" db="EMBL/GenBank/DDBJ databases">
        <title>The draft genome sequence of Fonsecaea nubica causative agent of cutaneous subcutaneous infection in human host.</title>
        <authorList>
            <person name="Costa F."/>
            <person name="Sybren D.H."/>
            <person name="Raittz R.T."/>
            <person name="Weiss V.A."/>
            <person name="Leao A.C."/>
            <person name="Gomes R."/>
            <person name="De Souza E.M."/>
            <person name="Pedrosa F.O."/>
            <person name="Steffens M.B."/>
            <person name="Bombassaro A."/>
            <person name="Tadra-Sfeir M.Z."/>
            <person name="Moreno L.F."/>
            <person name="Najafzadeh M.J."/>
            <person name="Felipe M.S."/>
            <person name="Teixeira M."/>
            <person name="Sun J."/>
            <person name="Xi L."/>
            <person name="Castro M.A."/>
            <person name="Vicente V.A."/>
        </authorList>
    </citation>
    <scope>NUCLEOTIDE SEQUENCE [LARGE SCALE GENOMIC DNA]</scope>
    <source>
        <strain evidence="8 9">CBS 269.64</strain>
    </source>
</reference>
<protein>
    <submittedName>
        <fullName evidence="8">Uncharacterized protein</fullName>
    </submittedName>
</protein>
<feature type="compositionally biased region" description="Basic and acidic residues" evidence="4">
    <location>
        <begin position="983"/>
        <end position="1006"/>
    </location>
</feature>
<dbReference type="RefSeq" id="XP_022498346.1">
    <property type="nucleotide sequence ID" value="XM_022645631.1"/>
</dbReference>
<dbReference type="Pfam" id="PF08170">
    <property type="entry name" value="POPLD"/>
    <property type="match status" value="1"/>
</dbReference>
<feature type="compositionally biased region" description="Pro residues" evidence="4">
    <location>
        <begin position="956"/>
        <end position="965"/>
    </location>
</feature>
<feature type="region of interest" description="Disordered" evidence="4">
    <location>
        <begin position="1081"/>
        <end position="1113"/>
    </location>
</feature>
<feature type="domain" description="POPLD" evidence="6">
    <location>
        <begin position="577"/>
        <end position="682"/>
    </location>
</feature>
<feature type="compositionally biased region" description="Basic and acidic residues" evidence="4">
    <location>
        <begin position="732"/>
        <end position="743"/>
    </location>
</feature>
<name>A0A178CVP1_9EURO</name>
<evidence type="ECO:0000256" key="4">
    <source>
        <dbReference type="SAM" id="MobiDB-lite"/>
    </source>
</evidence>
<dbReference type="AlphaFoldDB" id="A0A178CVP1"/>
<proteinExistence type="predicted"/>
<keyword evidence="2" id="KW-0819">tRNA processing</keyword>
<dbReference type="GeneID" id="34590757"/>
<keyword evidence="9" id="KW-1185">Reference proteome</keyword>
<comment type="subcellular location">
    <subcellularLocation>
        <location evidence="1">Nucleus</location>
    </subcellularLocation>
</comment>
<dbReference type="InterPro" id="IPR039182">
    <property type="entry name" value="Pop1"/>
</dbReference>
<dbReference type="EMBL" id="LVCJ01000051">
    <property type="protein sequence ID" value="OAL33334.1"/>
    <property type="molecule type" value="Genomic_DNA"/>
</dbReference>
<feature type="region of interest" description="Disordered" evidence="4">
    <location>
        <begin position="621"/>
        <end position="640"/>
    </location>
</feature>
<feature type="compositionally biased region" description="Polar residues" evidence="4">
    <location>
        <begin position="909"/>
        <end position="921"/>
    </location>
</feature>
<feature type="region of interest" description="Disordered" evidence="4">
    <location>
        <begin position="804"/>
        <end position="875"/>
    </location>
</feature>
<feature type="compositionally biased region" description="Polar residues" evidence="4">
    <location>
        <begin position="835"/>
        <end position="849"/>
    </location>
</feature>
<feature type="domain" description="Pop1 N-terminal" evidence="5">
    <location>
        <begin position="58"/>
        <end position="266"/>
    </location>
</feature>
<dbReference type="InterPro" id="IPR009723">
    <property type="entry name" value="Pop1_N"/>
</dbReference>
<dbReference type="GO" id="GO:0000172">
    <property type="term" value="C:ribonuclease MRP complex"/>
    <property type="evidence" value="ECO:0007669"/>
    <property type="project" value="InterPro"/>
</dbReference>
<evidence type="ECO:0000256" key="3">
    <source>
        <dbReference type="ARBA" id="ARBA00023242"/>
    </source>
</evidence>
<dbReference type="OrthoDB" id="442863at2759"/>
<feature type="compositionally biased region" description="Basic and acidic residues" evidence="4">
    <location>
        <begin position="935"/>
        <end position="944"/>
    </location>
</feature>
<dbReference type="GO" id="GO:0001682">
    <property type="term" value="P:tRNA 5'-leader removal"/>
    <property type="evidence" value="ECO:0007669"/>
    <property type="project" value="InterPro"/>
</dbReference>
<sequence length="1142" mass="126863">MAPPPQKAGQKRKVGFDQVGQSAAARKRQKNHDARAIPVQRPEAVVSAGGGELNVASFVKAREFEIEALERSMRRAKKQLSTRAFQQVPRHMRRRTASHNAKKVPRRLRKRAEREMRDDNTPTVTKRTRTPSRILRLRLETAKALKRLGQIRKTVRQRKKESKANAQQPDPANHVLTTRVPRLKKNKLAEPPRATTKYKRRQVHKTWLPTHLWHTKRAHMTRPTEPLWRMSIPLSPTEKSYRPSHRVAGNLGCIAWDTSYKSTVACLGTEAALDSMLKALSFSPQGLSPAMWKKWKAGTRFAGGWVSERDNEKRPIAPVTVIWFQRPRGETASSGDGQGGDQAEVVASEDQMDVQTAEGAQSTLPKAKTQTSKRKTKLSHQILIRIHPSAFHQCWQELLKVAKMQKPQVLIEDLRFEVGSIEVQGPGSTEALLGVIRPFPTHVEAADSMSSSWTSLAGLNNPSILPQNAMLAFDTVDPRLNHPPKRIRIPAISEAPPLDEILVAWPPDKTAKFSELLSHKARWRISNTLPSQKAINRRRVLAPPGHVPPVTDKDPKIPVILLASRAENGTSKNAQGTWTVLLPWTCVDPVWRSLMYYPLSSGGTPRFGGLRQKQQLSFEQKSPWFPGDFPGTEAGKAWERTESEKRFDSWIRRPPKHRIAWDALDLGLGRRGEIGRGWSCDWEYLFEHTKGSTGAEARTDSELANTTSKQSKQTSATPPLTQRQRRAAKAQAARDSDLKDPARRRNTSSPESESEPDVIPELVEVKYTQLLPGQSVSLLKQPSSISLPPLPVLVTVRITLLDKGTPSPTARIYRLPSLPKQGPPPGPGPSGSGTVGTDTSQETQPQSWDSDGPPPAQRLPAPSLTGTSSSSSSSITARDLRSRWLALDHDGLNAQARLSDSRLPKIKTNRFSGPRRQTSYPRESLAKINVLPKNAPEEIVRDFGPDSAFGKGDGEMPPPPPPPKEQPTTSSKEKNNARGRGKEKKEKEKRKRETQPKPLLDGDSHHHPTGAGAVGEDPDLDSLMIDPFAHPTEWDRHVPCPDQADLIGFVTSGGYNLAEGRGTAVGSIWAQRVIEGWEQEDLTTQAEGEGEGDGTGKKQKVRDRDGDIDRTRMTTRERNKRLCIVRNAGESVGRLGIWEVCT</sequence>